<dbReference type="AlphaFoldDB" id="A0A159ZTU5"/>
<protein>
    <submittedName>
        <fullName evidence="1">Uncharacterized protein</fullName>
    </submittedName>
</protein>
<gene>
    <name evidence="1" type="ORF">TK06_04150</name>
</gene>
<dbReference type="EMBL" id="CP015225">
    <property type="protein sequence ID" value="AMZ70334.1"/>
    <property type="molecule type" value="Genomic_DNA"/>
</dbReference>
<organism evidence="1 2">
    <name type="scientific">Pseudomonas fluorescens</name>
    <dbReference type="NCBI Taxonomy" id="294"/>
    <lineage>
        <taxon>Bacteria</taxon>
        <taxon>Pseudomonadati</taxon>
        <taxon>Pseudomonadota</taxon>
        <taxon>Gammaproteobacteria</taxon>
        <taxon>Pseudomonadales</taxon>
        <taxon>Pseudomonadaceae</taxon>
        <taxon>Pseudomonas</taxon>
    </lineage>
</organism>
<sequence length="95" mass="10546">MVIAVSVPEQAIWFELQRSANARVQQVRRSHGLAHHFRHFYPNVFVHVESSVGLEGVALKSSLGIAGLDDRAPDAVCTQFGIQRLRITSHRMLAG</sequence>
<reference evidence="2" key="1">
    <citation type="submission" date="2016-04" db="EMBL/GenBank/DDBJ databases">
        <authorList>
            <person name="Ray J."/>
            <person name="Price M."/>
            <person name="Deutschbauer A."/>
        </authorList>
    </citation>
    <scope>NUCLEOTIDE SEQUENCE [LARGE SCALE GENOMIC DNA]</scope>
    <source>
        <strain evidence="2">FW300-N2E2</strain>
    </source>
</reference>
<evidence type="ECO:0000313" key="1">
    <source>
        <dbReference type="EMBL" id="AMZ70334.1"/>
    </source>
</evidence>
<name>A0A159ZTU5_PSEFL</name>
<reference evidence="1 2" key="2">
    <citation type="journal article" date="2018" name="Nature">
        <title>Mutant phenotypes for thousands of bacterial genes of unknown function.</title>
        <authorList>
            <person name="Price M.N."/>
            <person name="Wetmore K.M."/>
            <person name="Waters R.J."/>
            <person name="Callaghan M."/>
            <person name="Ray J."/>
            <person name="Liu H."/>
            <person name="Kuehl J.V."/>
            <person name="Melnyk R.A."/>
            <person name="Lamson J.S."/>
            <person name="Suh Y."/>
            <person name="Carlson H.K."/>
            <person name="Esquivel Z."/>
            <person name="Sadeeshkumar H."/>
            <person name="Chakraborty R."/>
            <person name="Zane G.M."/>
            <person name="Rubin B.E."/>
            <person name="Wall J.D."/>
            <person name="Visel A."/>
            <person name="Bristow J."/>
            <person name="Blow M.J."/>
            <person name="Arkin A.P."/>
            <person name="Deutschbauer A.M."/>
        </authorList>
    </citation>
    <scope>NUCLEOTIDE SEQUENCE [LARGE SCALE GENOMIC DNA]</scope>
    <source>
        <strain evidence="1 2">FW300-N2E2</strain>
    </source>
</reference>
<proteinExistence type="predicted"/>
<evidence type="ECO:0000313" key="2">
    <source>
        <dbReference type="Proteomes" id="UP000076083"/>
    </source>
</evidence>
<accession>A0A159ZTU5</accession>
<dbReference type="Proteomes" id="UP000076083">
    <property type="component" value="Chromosome"/>
</dbReference>